<organism evidence="7 8">
    <name type="scientific">Paramylibacter kogurei</name>
    <dbReference type="NCBI Taxonomy" id="1889778"/>
    <lineage>
        <taxon>Bacteria</taxon>
        <taxon>Pseudomonadati</taxon>
        <taxon>Pseudomonadota</taxon>
        <taxon>Alphaproteobacteria</taxon>
        <taxon>Rhodobacterales</taxon>
        <taxon>Paracoccaceae</taxon>
        <taxon>Paramylibacter</taxon>
    </lineage>
</organism>
<dbReference type="GO" id="GO:0016758">
    <property type="term" value="F:hexosyltransferase activity"/>
    <property type="evidence" value="ECO:0007669"/>
    <property type="project" value="InterPro"/>
</dbReference>
<gene>
    <name evidence="7" type="ORF">BFP76_10965</name>
</gene>
<dbReference type="OrthoDB" id="7186565at2"/>
<reference evidence="7 8" key="1">
    <citation type="submission" date="2016-08" db="EMBL/GenBank/DDBJ databases">
        <title>Draft genome of Amylibacter sp. strain 4G11.</title>
        <authorList>
            <person name="Wong S.-K."/>
            <person name="Hamasaki K."/>
            <person name="Yoshizawa S."/>
        </authorList>
    </citation>
    <scope>NUCLEOTIDE SEQUENCE [LARGE SCALE GENOMIC DNA]</scope>
    <source>
        <strain evidence="7 8">4G11</strain>
    </source>
</reference>
<name>A0A2G5KB79_9RHOB</name>
<comment type="subcellular location">
    <subcellularLocation>
        <location evidence="1">Endoplasmic reticulum</location>
    </subcellularLocation>
</comment>
<evidence type="ECO:0000256" key="4">
    <source>
        <dbReference type="ARBA" id="ARBA00022679"/>
    </source>
</evidence>
<evidence type="ECO:0000256" key="2">
    <source>
        <dbReference type="ARBA" id="ARBA00006962"/>
    </source>
</evidence>
<dbReference type="InterPro" id="IPR039042">
    <property type="entry name" value="Alg13-like"/>
</dbReference>
<proteinExistence type="inferred from homology"/>
<dbReference type="PANTHER" id="PTHR12867">
    <property type="entry name" value="GLYCOSYL TRANSFERASE-RELATED"/>
    <property type="match status" value="1"/>
</dbReference>
<evidence type="ECO:0000256" key="1">
    <source>
        <dbReference type="ARBA" id="ARBA00004240"/>
    </source>
</evidence>
<evidence type="ECO:0000256" key="3">
    <source>
        <dbReference type="ARBA" id="ARBA00022676"/>
    </source>
</evidence>
<keyword evidence="8" id="KW-1185">Reference proteome</keyword>
<dbReference type="Gene3D" id="3.40.50.2000">
    <property type="entry name" value="Glycogen Phosphorylase B"/>
    <property type="match status" value="1"/>
</dbReference>
<dbReference type="PANTHER" id="PTHR12867:SF6">
    <property type="entry name" value="N-ACETYLGLUCOSAMINYLDIPHOSPHODOLICHOL N-ACETYLGLUCOSAMINYLTRANSFERASE"/>
    <property type="match status" value="1"/>
</dbReference>
<comment type="caution">
    <text evidence="7">The sequence shown here is derived from an EMBL/GenBank/DDBJ whole genome shotgun (WGS) entry which is preliminary data.</text>
</comment>
<feature type="domain" description="Glycosyl transferase family 28 C-terminal" evidence="6">
    <location>
        <begin position="1"/>
        <end position="106"/>
    </location>
</feature>
<protein>
    <recommendedName>
        <fullName evidence="6">Glycosyl transferase family 28 C-terminal domain-containing protein</fullName>
    </recommendedName>
</protein>
<dbReference type="AlphaFoldDB" id="A0A2G5KB79"/>
<comment type="similarity">
    <text evidence="2">Belongs to the glycosyltransferase 28 family.</text>
</comment>
<dbReference type="InterPro" id="IPR007235">
    <property type="entry name" value="Glyco_trans_28_C"/>
</dbReference>
<dbReference type="EMBL" id="MDGM01000002">
    <property type="protein sequence ID" value="PIB26766.1"/>
    <property type="molecule type" value="Genomic_DNA"/>
</dbReference>
<dbReference type="RefSeq" id="WP_099591253.1">
    <property type="nucleotide sequence ID" value="NZ_MDGM01000002.1"/>
</dbReference>
<sequence length="160" mass="17915">MIFVTIGTMFPFDRLIQTMDAWAKDHPEQQVKCQIGTGSYIPEHMEYVRKYSQAEFSETVRTADLVVSHAGMGSVITAGRFGVPIVMIPRIKSKGEHTTDHQVATANWLRKKPGVFIADHHAELGGMVDYALINGEKGNELFTQYADSAFTDRLRDAILK</sequence>
<evidence type="ECO:0000313" key="7">
    <source>
        <dbReference type="EMBL" id="PIB26766.1"/>
    </source>
</evidence>
<accession>A0A2G5KB79</accession>
<evidence type="ECO:0000256" key="5">
    <source>
        <dbReference type="ARBA" id="ARBA00022824"/>
    </source>
</evidence>
<dbReference type="SUPFAM" id="SSF53756">
    <property type="entry name" value="UDP-Glycosyltransferase/glycogen phosphorylase"/>
    <property type="match status" value="1"/>
</dbReference>
<dbReference type="GO" id="GO:0006488">
    <property type="term" value="P:dolichol-linked oligosaccharide biosynthetic process"/>
    <property type="evidence" value="ECO:0007669"/>
    <property type="project" value="InterPro"/>
</dbReference>
<keyword evidence="5" id="KW-0256">Endoplasmic reticulum</keyword>
<keyword evidence="3" id="KW-0328">Glycosyltransferase</keyword>
<evidence type="ECO:0000259" key="6">
    <source>
        <dbReference type="Pfam" id="PF04101"/>
    </source>
</evidence>
<evidence type="ECO:0000313" key="8">
    <source>
        <dbReference type="Proteomes" id="UP000231516"/>
    </source>
</evidence>
<dbReference type="Pfam" id="PF04101">
    <property type="entry name" value="Glyco_tran_28_C"/>
    <property type="match status" value="1"/>
</dbReference>
<keyword evidence="4" id="KW-0808">Transferase</keyword>
<dbReference type="Proteomes" id="UP000231516">
    <property type="component" value="Unassembled WGS sequence"/>
</dbReference>